<name>A0AAN8YWD0_9MAGN</name>
<sequence length="153" mass="16769">MIGALALHYSAQNSLDILGTHLHSRTHSVLLVGYMSKCAFKTPKPIEDISICNVYKRWGVVRLNCPATNLRSSARSANASTSVSDLTVRVDEGRFRLELGINAHVNNSSPQKSPGPRVMELKKPDRPPLVVELSSWPLMMNSISVTGSPSRTM</sequence>
<accession>A0AAN8YWD0</accession>
<organism evidence="2 3">
    <name type="scientific">Dillenia turbinata</name>
    <dbReference type="NCBI Taxonomy" id="194707"/>
    <lineage>
        <taxon>Eukaryota</taxon>
        <taxon>Viridiplantae</taxon>
        <taxon>Streptophyta</taxon>
        <taxon>Embryophyta</taxon>
        <taxon>Tracheophyta</taxon>
        <taxon>Spermatophyta</taxon>
        <taxon>Magnoliopsida</taxon>
        <taxon>eudicotyledons</taxon>
        <taxon>Gunneridae</taxon>
        <taxon>Pentapetalae</taxon>
        <taxon>Dilleniales</taxon>
        <taxon>Dilleniaceae</taxon>
        <taxon>Dillenia</taxon>
    </lineage>
</organism>
<keyword evidence="3" id="KW-1185">Reference proteome</keyword>
<evidence type="ECO:0000256" key="1">
    <source>
        <dbReference type="SAM" id="MobiDB-lite"/>
    </source>
</evidence>
<evidence type="ECO:0000313" key="3">
    <source>
        <dbReference type="Proteomes" id="UP001370490"/>
    </source>
</evidence>
<dbReference type="Proteomes" id="UP001370490">
    <property type="component" value="Unassembled WGS sequence"/>
</dbReference>
<feature type="region of interest" description="Disordered" evidence="1">
    <location>
        <begin position="105"/>
        <end position="124"/>
    </location>
</feature>
<comment type="caution">
    <text evidence="2">The sequence shown here is derived from an EMBL/GenBank/DDBJ whole genome shotgun (WGS) entry which is preliminary data.</text>
</comment>
<dbReference type="AlphaFoldDB" id="A0AAN8YWD0"/>
<dbReference type="EMBL" id="JBAMMX010000028">
    <property type="protein sequence ID" value="KAK6912108.1"/>
    <property type="molecule type" value="Genomic_DNA"/>
</dbReference>
<protein>
    <submittedName>
        <fullName evidence="2">Uncharacterized protein</fullName>
    </submittedName>
</protein>
<evidence type="ECO:0000313" key="2">
    <source>
        <dbReference type="EMBL" id="KAK6912108.1"/>
    </source>
</evidence>
<proteinExistence type="predicted"/>
<reference evidence="2 3" key="1">
    <citation type="submission" date="2023-12" db="EMBL/GenBank/DDBJ databases">
        <title>A high-quality genome assembly for Dillenia turbinata (Dilleniales).</title>
        <authorList>
            <person name="Chanderbali A."/>
        </authorList>
    </citation>
    <scope>NUCLEOTIDE SEQUENCE [LARGE SCALE GENOMIC DNA]</scope>
    <source>
        <strain evidence="2">LSX21</strain>
        <tissue evidence="2">Leaf</tissue>
    </source>
</reference>
<gene>
    <name evidence="2" type="ORF">RJ641_024201</name>
</gene>